<dbReference type="GO" id="GO:0016887">
    <property type="term" value="F:ATP hydrolysis activity"/>
    <property type="evidence" value="ECO:0007669"/>
    <property type="project" value="InterPro"/>
</dbReference>
<dbReference type="PANTHER" id="PTHR40396">
    <property type="entry name" value="ATPASE-LIKE PROTEIN"/>
    <property type="match status" value="1"/>
</dbReference>
<dbReference type="RefSeq" id="WP_102523803.1">
    <property type="nucleotide sequence ID" value="NZ_LT960611.1"/>
</dbReference>
<evidence type="ECO:0000259" key="1">
    <source>
        <dbReference type="Pfam" id="PF13304"/>
    </source>
</evidence>
<dbReference type="GO" id="GO:0005524">
    <property type="term" value="F:ATP binding"/>
    <property type="evidence" value="ECO:0007669"/>
    <property type="project" value="InterPro"/>
</dbReference>
<dbReference type="SUPFAM" id="SSF52540">
    <property type="entry name" value="P-loop containing nucleoside triphosphate hydrolases"/>
    <property type="match status" value="1"/>
</dbReference>
<proteinExistence type="predicted"/>
<dbReference type="EMBL" id="LT960611">
    <property type="protein sequence ID" value="SON51556.1"/>
    <property type="molecule type" value="Genomic_DNA"/>
</dbReference>
<dbReference type="InterPro" id="IPR003959">
    <property type="entry name" value="ATPase_AAA_core"/>
</dbReference>
<dbReference type="OrthoDB" id="9809324at2"/>
<organism evidence="2 3">
    <name type="scientific">Vibrio tapetis subsp. tapetis</name>
    <dbReference type="NCBI Taxonomy" id="1671868"/>
    <lineage>
        <taxon>Bacteria</taxon>
        <taxon>Pseudomonadati</taxon>
        <taxon>Pseudomonadota</taxon>
        <taxon>Gammaproteobacteria</taxon>
        <taxon>Vibrionales</taxon>
        <taxon>Vibrionaceae</taxon>
        <taxon>Vibrio</taxon>
    </lineage>
</organism>
<reference evidence="2 3" key="1">
    <citation type="submission" date="2017-10" db="EMBL/GenBank/DDBJ databases">
        <authorList>
            <person name="Banno H."/>
            <person name="Chua N.-H."/>
        </authorList>
    </citation>
    <scope>NUCLEOTIDE SEQUENCE [LARGE SCALE GENOMIC DNA]</scope>
    <source>
        <strain evidence="2">Vibrio tapetis CECT4600</strain>
    </source>
</reference>
<dbReference type="AlphaFoldDB" id="A0A2N8ZI63"/>
<dbReference type="Pfam" id="PF13304">
    <property type="entry name" value="AAA_21"/>
    <property type="match status" value="1"/>
</dbReference>
<feature type="domain" description="ATPase AAA-type core" evidence="1">
    <location>
        <begin position="46"/>
        <end position="345"/>
    </location>
</feature>
<evidence type="ECO:0000313" key="3">
    <source>
        <dbReference type="Proteomes" id="UP000235828"/>
    </source>
</evidence>
<gene>
    <name evidence="2" type="ORF">VTAP4600_A3609</name>
</gene>
<protein>
    <submittedName>
        <fullName evidence="2">Abortive infection protein, internal deletion</fullName>
    </submittedName>
</protein>
<dbReference type="Proteomes" id="UP000235828">
    <property type="component" value="Chromosome A"/>
</dbReference>
<keyword evidence="3" id="KW-1185">Reference proteome</keyword>
<name>A0A2N8ZI63_9VIBR</name>
<dbReference type="KEGG" id="vta:A3609"/>
<dbReference type="PANTHER" id="PTHR40396:SF1">
    <property type="entry name" value="ATPASE AAA-TYPE CORE DOMAIN-CONTAINING PROTEIN"/>
    <property type="match status" value="1"/>
</dbReference>
<accession>A0A2N8ZI63</accession>
<dbReference type="Gene3D" id="3.40.50.300">
    <property type="entry name" value="P-loop containing nucleotide triphosphate hydrolases"/>
    <property type="match status" value="1"/>
</dbReference>
<evidence type="ECO:0000313" key="2">
    <source>
        <dbReference type="EMBL" id="SON51556.1"/>
    </source>
</evidence>
<sequence>MLIKFICKNFYSFGGEQEVSFEVGKKPSASYYDINLDSGERLNKVLAVVGANGAGKTQLLRPLAFLGSFISTSVFDYKPSENIPYMPHRLYTDKSTDFELYFMLGGEQYKYNLSITKNDVLLESLYKKTSRSYSYVFVRERTEDGYSYKQKGFGFSVAQAKKVRSNVSVISAAFQQSVSNASKFYEYFDSFIFNVNMMGRRHFNDGDILEATEFLKKDSGLKQRLHQAVFDFDLGIHDIEYKSQKLTDEKGDEIEFDFPFAIHKCEKGEFTLPLFEESSGTKALFVMLRRVLPVLQYGGVAILDEIDNDLHPHMLPVILNWFKHKETNQHDAQLIFTCHTPEVLNILKKHQVYLVEKECLESDAWRLDEMVGIRADDNLYAKYQAGALGAVPNV</sequence>
<dbReference type="InterPro" id="IPR027417">
    <property type="entry name" value="P-loop_NTPase"/>
</dbReference>